<dbReference type="InterPro" id="IPR011856">
    <property type="entry name" value="tRNA_endonuc-like_dom_sf"/>
</dbReference>
<proteinExistence type="predicted"/>
<dbReference type="InterPro" id="IPR048301">
    <property type="entry name" value="NucS_C"/>
</dbReference>
<dbReference type="Proteomes" id="UP000231919">
    <property type="component" value="Unassembled WGS sequence"/>
</dbReference>
<sequence>MSYAKLVLTMEKDLKLLLSNNLHWIEEGLTLLDIEHYLPNRSSGANGFVDILAKDKYSNYLLIELKVSSESSRSAIHELFKYISLIVINYKIPKDKIRFAIVSSDWHELLTPFSELSHLNQYQLEGYKVDFNKTEVLSCEKIKVLPENYSYNICPIHYFSLFENASSRNKAREKLEEFYVINTHLNVILFNFDYAGSDNRVIYKNGIYFVLNKISAEEKNKISNTKYIIYEYDQSNEYETPGWSNEYSLIVSICSSNFIKPRELPIADSSKFTEWVHKDWNPSNLLRFGSIWKNDTIYSDEDLITLIKSLEKDNHVFYQEFTSPKLKKKWSNLSLNYEYTLHGNRYLKEGLDAFLHSMSEQENIDVSINIFNPSNIIFSLYILIAHINPSSLPRLEVIIKKEDRVSLFLSQLKWNGIKIKKNFNNIFRGIFKNINEFYMHVTLKTIDSLDESIMNKLNLEYEYLYIDDINKMEKITHFEKKDEKWEFFELKQELENDLYEYLIQNKAPLENICELINNTSIM</sequence>
<dbReference type="Gene3D" id="3.40.1350.10">
    <property type="match status" value="1"/>
</dbReference>
<evidence type="ECO:0000313" key="3">
    <source>
        <dbReference type="Proteomes" id="UP000231919"/>
    </source>
</evidence>
<organism evidence="2 3">
    <name type="scientific">Leptospira kmetyi</name>
    <dbReference type="NCBI Taxonomy" id="408139"/>
    <lineage>
        <taxon>Bacteria</taxon>
        <taxon>Pseudomonadati</taxon>
        <taxon>Spirochaetota</taxon>
        <taxon>Spirochaetia</taxon>
        <taxon>Leptospirales</taxon>
        <taxon>Leptospiraceae</taxon>
        <taxon>Leptospira</taxon>
    </lineage>
</organism>
<keyword evidence="3" id="KW-1185">Reference proteome</keyword>
<dbReference type="Pfam" id="PF01939">
    <property type="entry name" value="NucS_C"/>
    <property type="match status" value="1"/>
</dbReference>
<gene>
    <name evidence="2" type="ORF">CH378_21615</name>
</gene>
<reference evidence="2 3" key="1">
    <citation type="submission" date="2017-07" db="EMBL/GenBank/DDBJ databases">
        <title>Leptospira spp. isolated from tropical soils.</title>
        <authorList>
            <person name="Thibeaux R."/>
            <person name="Iraola G."/>
            <person name="Ferres I."/>
            <person name="Bierque E."/>
            <person name="Girault D."/>
            <person name="Soupe-Gilbert M.-E."/>
            <person name="Picardeau M."/>
            <person name="Goarant C."/>
        </authorList>
    </citation>
    <scope>NUCLEOTIDE SEQUENCE [LARGE SCALE GENOMIC DNA]</scope>
    <source>
        <strain evidence="2 3">JW2-C-B1</strain>
    </source>
</reference>
<feature type="domain" description="Endonuclease NucS C-terminal" evidence="1">
    <location>
        <begin position="11"/>
        <end position="103"/>
    </location>
</feature>
<comment type="caution">
    <text evidence="2">The sequence shown here is derived from an EMBL/GenBank/DDBJ whole genome shotgun (WGS) entry which is preliminary data.</text>
</comment>
<dbReference type="EMBL" id="NPDP01000073">
    <property type="protein sequence ID" value="PJZ27721.1"/>
    <property type="molecule type" value="Genomic_DNA"/>
</dbReference>
<accession>A0ABX4N474</accession>
<evidence type="ECO:0000313" key="2">
    <source>
        <dbReference type="EMBL" id="PJZ27721.1"/>
    </source>
</evidence>
<protein>
    <recommendedName>
        <fullName evidence="1">Endonuclease NucS C-terminal domain-containing protein</fullName>
    </recommendedName>
</protein>
<name>A0ABX4N474_9LEPT</name>
<evidence type="ECO:0000259" key="1">
    <source>
        <dbReference type="Pfam" id="PF01939"/>
    </source>
</evidence>